<keyword evidence="2" id="KW-1185">Reference proteome</keyword>
<proteinExistence type="predicted"/>
<dbReference type="GeneID" id="136073125"/>
<accession>A0ABM4DHH9</accession>
<name>A0ABM4DHH9_HYDVU</name>
<reference evidence="3" key="1">
    <citation type="submission" date="2025-08" db="UniProtKB">
        <authorList>
            <consortium name="RefSeq"/>
        </authorList>
    </citation>
    <scope>IDENTIFICATION</scope>
</reference>
<protein>
    <submittedName>
        <fullName evidence="3">Uncharacterized protein LOC136073125 isoform X2</fullName>
    </submittedName>
</protein>
<dbReference type="Pfam" id="PF14214">
    <property type="entry name" value="Helitron_like_N"/>
    <property type="match status" value="1"/>
</dbReference>
<evidence type="ECO:0000259" key="1">
    <source>
        <dbReference type="Pfam" id="PF14214"/>
    </source>
</evidence>
<feature type="domain" description="Helitron helicase-like" evidence="1">
    <location>
        <begin position="109"/>
        <end position="235"/>
    </location>
</feature>
<evidence type="ECO:0000313" key="3">
    <source>
        <dbReference type="RefSeq" id="XP_065673938.1"/>
    </source>
</evidence>
<dbReference type="PANTHER" id="PTHR45786">
    <property type="entry name" value="DNA BINDING PROTEIN-LIKE"/>
    <property type="match status" value="1"/>
</dbReference>
<evidence type="ECO:0000313" key="2">
    <source>
        <dbReference type="Proteomes" id="UP001652625"/>
    </source>
</evidence>
<dbReference type="InterPro" id="IPR025476">
    <property type="entry name" value="Helitron_helicase-like"/>
</dbReference>
<gene>
    <name evidence="3" type="primary">LOC136073125</name>
</gene>
<organism evidence="2 3">
    <name type="scientific">Hydra vulgaris</name>
    <name type="common">Hydra</name>
    <name type="synonym">Hydra attenuata</name>
    <dbReference type="NCBI Taxonomy" id="6087"/>
    <lineage>
        <taxon>Eukaryota</taxon>
        <taxon>Metazoa</taxon>
        <taxon>Cnidaria</taxon>
        <taxon>Hydrozoa</taxon>
        <taxon>Hydroidolina</taxon>
        <taxon>Anthoathecata</taxon>
        <taxon>Aplanulata</taxon>
        <taxon>Hydridae</taxon>
        <taxon>Hydra</taxon>
    </lineage>
</organism>
<dbReference type="PANTHER" id="PTHR45786:SF74">
    <property type="entry name" value="ATP-DEPENDENT DNA HELICASE"/>
    <property type="match status" value="1"/>
</dbReference>
<dbReference type="Proteomes" id="UP001652625">
    <property type="component" value="Chromosome 14"/>
</dbReference>
<dbReference type="RefSeq" id="XP_065673938.1">
    <property type="nucleotide sequence ID" value="XM_065817866.1"/>
</dbReference>
<sequence length="302" mass="34609">MAEVEDEEIHRAALEGRTTSVVKMPLLEGHERLRYNLPFHEEVAVAFLGDDDAPPASREIVIYPRGQSLKTILFMSANLDPMVYPIFFLRDDAGWYNQLEHNPDHATCVRNHVTLSQNKQYDALHEHVIYRANDLKVRPGRVVILPSSYVGSPRALKENFEDAMAVLKKYCKPDLFITFTCNPKWREIVENLNPGQTVNEKPDLVCRVFKMKLKPFFEDIFKHEVFGKVISHLEKAEDIDCLISAEIPDLAVDPELRKIIKSCMIHGPYGTLNPNSSRMKDKKCTKKFPKEFNSHTVAVFNG</sequence>